<proteinExistence type="predicted"/>
<comment type="caution">
    <text evidence="3">The sequence shown here is derived from an EMBL/GenBank/DDBJ whole genome shotgun (WGS) entry which is preliminary data.</text>
</comment>
<reference evidence="3 4" key="1">
    <citation type="journal article" date="2016" name="Sci. Rep.">
        <title>Metabolic traits of an uncultured archaeal lineage -MSBL1- from brine pools of the Red Sea.</title>
        <authorList>
            <person name="Mwirichia R."/>
            <person name="Alam I."/>
            <person name="Rashid M."/>
            <person name="Vinu M."/>
            <person name="Ba-Alawi W."/>
            <person name="Anthony Kamau A."/>
            <person name="Kamanda Ngugi D."/>
            <person name="Goker M."/>
            <person name="Klenk H.P."/>
            <person name="Bajic V."/>
            <person name="Stingl U."/>
        </authorList>
    </citation>
    <scope>NUCLEOTIDE SEQUENCE [LARGE SCALE GENOMIC DNA]</scope>
    <source>
        <strain evidence="3">SCGC-AAA259B11</strain>
    </source>
</reference>
<keyword evidence="1" id="KW-0694">RNA-binding</keyword>
<keyword evidence="2" id="KW-0812">Transmembrane</keyword>
<accession>A0A133U7T0</accession>
<protein>
    <submittedName>
        <fullName evidence="3">Uncharacterized protein</fullName>
    </submittedName>
</protein>
<evidence type="ECO:0000256" key="1">
    <source>
        <dbReference type="PROSITE-ProRule" id="PRU00182"/>
    </source>
</evidence>
<gene>
    <name evidence="3" type="ORF">AKJ61_01255</name>
</gene>
<keyword evidence="2" id="KW-0472">Membrane</keyword>
<name>A0A133U7T0_9EURY</name>
<feature type="transmembrane region" description="Helical" evidence="2">
    <location>
        <begin position="12"/>
        <end position="30"/>
    </location>
</feature>
<evidence type="ECO:0000313" key="3">
    <source>
        <dbReference type="EMBL" id="KXA90196.1"/>
    </source>
</evidence>
<dbReference type="PROSITE" id="PS50889">
    <property type="entry name" value="S4"/>
    <property type="match status" value="1"/>
</dbReference>
<organism evidence="3 4">
    <name type="scientific">candidate division MSBL1 archaeon SCGC-AAA259B11</name>
    <dbReference type="NCBI Taxonomy" id="1698260"/>
    <lineage>
        <taxon>Archaea</taxon>
        <taxon>Methanobacteriati</taxon>
        <taxon>Methanobacteriota</taxon>
        <taxon>candidate division MSBL1</taxon>
    </lineage>
</organism>
<evidence type="ECO:0000313" key="4">
    <source>
        <dbReference type="Proteomes" id="UP000070184"/>
    </source>
</evidence>
<keyword evidence="4" id="KW-1185">Reference proteome</keyword>
<sequence length="227" mass="26602">MFSENSFNNHIIFELWNLFIFPFRVLYLHLKRGDNRKKNETYKHAWKRNIREIKGSEELNNMGMDVEIENGEIRAKSTNVELRSHVAILRGVDDLLEFDKDYVAKQKPRGESLPGKFLHFLVFLLKDMPSRHGTSDPTTSSWEAKGSAKIKEGDIVEIVEKQPKGETKIENKRYYLYKEGTLEQISKREVKEILEEREHLLRNSPYKKIPSTMINYSNNEVVSLRSG</sequence>
<dbReference type="EMBL" id="LHXK01000010">
    <property type="protein sequence ID" value="KXA90196.1"/>
    <property type="molecule type" value="Genomic_DNA"/>
</dbReference>
<keyword evidence="2" id="KW-1133">Transmembrane helix</keyword>
<evidence type="ECO:0000256" key="2">
    <source>
        <dbReference type="SAM" id="Phobius"/>
    </source>
</evidence>
<dbReference type="GO" id="GO:0003723">
    <property type="term" value="F:RNA binding"/>
    <property type="evidence" value="ECO:0007669"/>
    <property type="project" value="UniProtKB-KW"/>
</dbReference>
<dbReference type="AlphaFoldDB" id="A0A133U7T0"/>
<dbReference type="Proteomes" id="UP000070184">
    <property type="component" value="Unassembled WGS sequence"/>
</dbReference>